<organism evidence="6 7">
    <name type="scientific">Aeromicrobium endophyticum</name>
    <dbReference type="NCBI Taxonomy" id="2292704"/>
    <lineage>
        <taxon>Bacteria</taxon>
        <taxon>Bacillati</taxon>
        <taxon>Actinomycetota</taxon>
        <taxon>Actinomycetes</taxon>
        <taxon>Propionibacteriales</taxon>
        <taxon>Nocardioidaceae</taxon>
        <taxon>Aeromicrobium</taxon>
    </lineage>
</organism>
<name>A0A371NYV3_9ACTN</name>
<dbReference type="PANTHER" id="PTHR43537:SF24">
    <property type="entry name" value="GLUCONATE OPERON TRANSCRIPTIONAL REPRESSOR"/>
    <property type="match status" value="1"/>
</dbReference>
<dbReference type="PANTHER" id="PTHR43537">
    <property type="entry name" value="TRANSCRIPTIONAL REGULATOR, GNTR FAMILY"/>
    <property type="match status" value="1"/>
</dbReference>
<dbReference type="RefSeq" id="WP_119705797.1">
    <property type="nucleotide sequence ID" value="NZ_JBHSOI010000001.1"/>
</dbReference>
<dbReference type="Pfam" id="PF07729">
    <property type="entry name" value="FCD"/>
    <property type="match status" value="1"/>
</dbReference>
<evidence type="ECO:0000256" key="1">
    <source>
        <dbReference type="ARBA" id="ARBA00023015"/>
    </source>
</evidence>
<dbReference type="AlphaFoldDB" id="A0A371NYV3"/>
<reference evidence="6 7" key="1">
    <citation type="submission" date="2018-08" db="EMBL/GenBank/DDBJ databases">
        <title>Aeromicrobium sp. M2KJ-4, whole genome shotgun sequence.</title>
        <authorList>
            <person name="Tuo L."/>
        </authorList>
    </citation>
    <scope>NUCLEOTIDE SEQUENCE [LARGE SCALE GENOMIC DNA]</scope>
    <source>
        <strain evidence="6 7">M2KJ-4</strain>
    </source>
</reference>
<dbReference type="InterPro" id="IPR000524">
    <property type="entry name" value="Tscrpt_reg_HTH_GntR"/>
</dbReference>
<dbReference type="Pfam" id="PF00392">
    <property type="entry name" value="GntR"/>
    <property type="match status" value="1"/>
</dbReference>
<dbReference type="InterPro" id="IPR011711">
    <property type="entry name" value="GntR_C"/>
</dbReference>
<evidence type="ECO:0000259" key="5">
    <source>
        <dbReference type="PROSITE" id="PS50949"/>
    </source>
</evidence>
<dbReference type="Gene3D" id="1.10.10.10">
    <property type="entry name" value="Winged helix-like DNA-binding domain superfamily/Winged helix DNA-binding domain"/>
    <property type="match status" value="1"/>
</dbReference>
<dbReference type="PROSITE" id="PS50949">
    <property type="entry name" value="HTH_GNTR"/>
    <property type="match status" value="1"/>
</dbReference>
<keyword evidence="7" id="KW-1185">Reference proteome</keyword>
<accession>A0A371NYV3</accession>
<feature type="region of interest" description="Disordered" evidence="4">
    <location>
        <begin position="125"/>
        <end position="146"/>
    </location>
</feature>
<dbReference type="GO" id="GO:0003677">
    <property type="term" value="F:DNA binding"/>
    <property type="evidence" value="ECO:0007669"/>
    <property type="project" value="UniProtKB-KW"/>
</dbReference>
<dbReference type="SMART" id="SM00345">
    <property type="entry name" value="HTH_GNTR"/>
    <property type="match status" value="1"/>
</dbReference>
<dbReference type="OrthoDB" id="3172099at2"/>
<feature type="domain" description="HTH gntR-type" evidence="5">
    <location>
        <begin position="13"/>
        <end position="83"/>
    </location>
</feature>
<dbReference type="InterPro" id="IPR036390">
    <property type="entry name" value="WH_DNA-bd_sf"/>
</dbReference>
<sequence length="234" mass="25536">MTGVDDLRPGRTLSGYADVVEFVQREVSLGRLVPGQKLPAERKLAEHLGVARETLRQALRVLEGSGQVVIVRGTAGGAVIQDTGLAPHVALHVLRQRRDDLLDLVEFRSELESVAARMSASRRASQHLDEMADAQDALHSAENKDQSRRADTAFHLAVARASGNPPLAAAIEDARASMFHSVDLVDYEFIKESSHAQHQLVFESIVAGDGAAAAEHMRRHVELSRLEMLKMIDG</sequence>
<dbReference type="InterPro" id="IPR036388">
    <property type="entry name" value="WH-like_DNA-bd_sf"/>
</dbReference>
<dbReference type="SUPFAM" id="SSF46785">
    <property type="entry name" value="Winged helix' DNA-binding domain"/>
    <property type="match status" value="1"/>
</dbReference>
<evidence type="ECO:0000256" key="2">
    <source>
        <dbReference type="ARBA" id="ARBA00023125"/>
    </source>
</evidence>
<dbReference type="SUPFAM" id="SSF48008">
    <property type="entry name" value="GntR ligand-binding domain-like"/>
    <property type="match status" value="1"/>
</dbReference>
<gene>
    <name evidence="6" type="ORF">DX116_18610</name>
</gene>
<keyword evidence="1" id="KW-0805">Transcription regulation</keyword>
<keyword evidence="2" id="KW-0238">DNA-binding</keyword>
<proteinExistence type="predicted"/>
<evidence type="ECO:0000256" key="3">
    <source>
        <dbReference type="ARBA" id="ARBA00023163"/>
    </source>
</evidence>
<evidence type="ECO:0000313" key="7">
    <source>
        <dbReference type="Proteomes" id="UP000265581"/>
    </source>
</evidence>
<comment type="caution">
    <text evidence="6">The sequence shown here is derived from an EMBL/GenBank/DDBJ whole genome shotgun (WGS) entry which is preliminary data.</text>
</comment>
<dbReference type="EMBL" id="QUBR01000003">
    <property type="protein sequence ID" value="REK68875.1"/>
    <property type="molecule type" value="Genomic_DNA"/>
</dbReference>
<dbReference type="SMART" id="SM00895">
    <property type="entry name" value="FCD"/>
    <property type="match status" value="1"/>
</dbReference>
<dbReference type="PRINTS" id="PR00035">
    <property type="entry name" value="HTHGNTR"/>
</dbReference>
<dbReference type="Gene3D" id="1.20.120.530">
    <property type="entry name" value="GntR ligand-binding domain-like"/>
    <property type="match status" value="1"/>
</dbReference>
<protein>
    <submittedName>
        <fullName evidence="6">FadR family transcriptional regulator</fullName>
    </submittedName>
</protein>
<keyword evidence="3" id="KW-0804">Transcription</keyword>
<evidence type="ECO:0000313" key="6">
    <source>
        <dbReference type="EMBL" id="REK68875.1"/>
    </source>
</evidence>
<dbReference type="CDD" id="cd07377">
    <property type="entry name" value="WHTH_GntR"/>
    <property type="match status" value="1"/>
</dbReference>
<evidence type="ECO:0000256" key="4">
    <source>
        <dbReference type="SAM" id="MobiDB-lite"/>
    </source>
</evidence>
<dbReference type="InterPro" id="IPR008920">
    <property type="entry name" value="TF_FadR/GntR_C"/>
</dbReference>
<dbReference type="GO" id="GO:0003700">
    <property type="term" value="F:DNA-binding transcription factor activity"/>
    <property type="evidence" value="ECO:0007669"/>
    <property type="project" value="InterPro"/>
</dbReference>
<dbReference type="Proteomes" id="UP000265581">
    <property type="component" value="Unassembled WGS sequence"/>
</dbReference>